<dbReference type="InterPro" id="IPR008689">
    <property type="entry name" value="ATP_synth_F0_dsu_mt"/>
</dbReference>
<evidence type="ECO:0000313" key="11">
    <source>
        <dbReference type="EMBL" id="KAK7590083.1"/>
    </source>
</evidence>
<dbReference type="InterPro" id="IPR036228">
    <property type="entry name" value="ATP_synth_F0_dsu_sf_mt"/>
</dbReference>
<evidence type="ECO:0000256" key="6">
    <source>
        <dbReference type="ARBA" id="ARBA00022792"/>
    </source>
</evidence>
<dbReference type="GO" id="GO:0015986">
    <property type="term" value="P:proton motive force-driven ATP synthesis"/>
    <property type="evidence" value="ECO:0007669"/>
    <property type="project" value="UniProtKB-UniRule"/>
</dbReference>
<comment type="function">
    <text evidence="10">Mitochondrial membrane ATP synthase (F(1)F(0) ATP synthase or Complex V) produces ATP from ADP in the presence of a proton gradient across the membrane which is generated by electron transport complexes of the respiratory chain. F-type ATPases consist of two structural domains, F(1) - containing the extramembraneous catalytic core, and F(0) - containing the membrane proton channel, linked together by a central stalk and a peripheral stalk. During catalysis, ATP synthesis in the catalytic domain of F(1) is coupled via a rotary mechanism of the central stalk subunits to proton translocation.</text>
</comment>
<dbReference type="Pfam" id="PF05873">
    <property type="entry name" value="Mt_ATP-synt_D"/>
    <property type="match status" value="1"/>
</dbReference>
<dbReference type="EMBL" id="JBBCAQ010000022">
    <property type="protein sequence ID" value="KAK7590083.1"/>
    <property type="molecule type" value="Genomic_DNA"/>
</dbReference>
<evidence type="ECO:0000256" key="7">
    <source>
        <dbReference type="ARBA" id="ARBA00023065"/>
    </source>
</evidence>
<evidence type="ECO:0000256" key="3">
    <source>
        <dbReference type="ARBA" id="ARBA00022448"/>
    </source>
</evidence>
<protein>
    <recommendedName>
        <fullName evidence="10">ATP synthase subunit d, mitochondrial</fullName>
    </recommendedName>
</protein>
<dbReference type="GO" id="GO:0005743">
    <property type="term" value="C:mitochondrial inner membrane"/>
    <property type="evidence" value="ECO:0007669"/>
    <property type="project" value="UniProtKB-SubCell"/>
</dbReference>
<keyword evidence="12" id="KW-1185">Reference proteome</keyword>
<evidence type="ECO:0000256" key="8">
    <source>
        <dbReference type="ARBA" id="ARBA00023128"/>
    </source>
</evidence>
<evidence type="ECO:0000256" key="4">
    <source>
        <dbReference type="ARBA" id="ARBA00022547"/>
    </source>
</evidence>
<evidence type="ECO:0000256" key="2">
    <source>
        <dbReference type="ARBA" id="ARBA00006842"/>
    </source>
</evidence>
<keyword evidence="9 10" id="KW-0472">Membrane</keyword>
<keyword evidence="3 10" id="KW-0813">Transport</keyword>
<evidence type="ECO:0000313" key="12">
    <source>
        <dbReference type="Proteomes" id="UP001367676"/>
    </source>
</evidence>
<dbReference type="Proteomes" id="UP001367676">
    <property type="component" value="Unassembled WGS sequence"/>
</dbReference>
<proteinExistence type="inferred from homology"/>
<comment type="caution">
    <text evidence="11">The sequence shown here is derived from an EMBL/GenBank/DDBJ whole genome shotgun (WGS) entry which is preliminary data.</text>
</comment>
<dbReference type="GO" id="GO:0045259">
    <property type="term" value="C:proton-transporting ATP synthase complex"/>
    <property type="evidence" value="ECO:0007669"/>
    <property type="project" value="UniProtKB-KW"/>
</dbReference>
<keyword evidence="4" id="KW-0138">CF(0)</keyword>
<accession>A0AAN9TEU6</accession>
<comment type="similarity">
    <text evidence="2 10">Belongs to the ATPase d subunit family.</text>
</comment>
<dbReference type="Gene3D" id="6.10.280.70">
    <property type="match status" value="1"/>
</dbReference>
<evidence type="ECO:0000256" key="10">
    <source>
        <dbReference type="PIRNR" id="PIRNR005514"/>
    </source>
</evidence>
<dbReference type="GO" id="GO:0015078">
    <property type="term" value="F:proton transmembrane transporter activity"/>
    <property type="evidence" value="ECO:0007669"/>
    <property type="project" value="InterPro"/>
</dbReference>
<dbReference type="PIRSF" id="PIRSF005514">
    <property type="entry name" value="ATPase_F0_D_mt"/>
    <property type="match status" value="1"/>
</dbReference>
<name>A0AAN9TEU6_9HEMI</name>
<dbReference type="AlphaFoldDB" id="A0AAN9TEU6"/>
<dbReference type="SUPFAM" id="SSF161065">
    <property type="entry name" value="ATP synthase D chain-like"/>
    <property type="match status" value="1"/>
</dbReference>
<gene>
    <name evidence="11" type="ORF">V9T40_001696</name>
</gene>
<evidence type="ECO:0000256" key="1">
    <source>
        <dbReference type="ARBA" id="ARBA00004273"/>
    </source>
</evidence>
<evidence type="ECO:0000256" key="9">
    <source>
        <dbReference type="ARBA" id="ARBA00023136"/>
    </source>
</evidence>
<comment type="subcellular location">
    <subcellularLocation>
        <location evidence="1 10">Mitochondrion inner membrane</location>
    </subcellularLocation>
</comment>
<organism evidence="11 12">
    <name type="scientific">Parthenolecanium corni</name>
    <dbReference type="NCBI Taxonomy" id="536013"/>
    <lineage>
        <taxon>Eukaryota</taxon>
        <taxon>Metazoa</taxon>
        <taxon>Ecdysozoa</taxon>
        <taxon>Arthropoda</taxon>
        <taxon>Hexapoda</taxon>
        <taxon>Insecta</taxon>
        <taxon>Pterygota</taxon>
        <taxon>Neoptera</taxon>
        <taxon>Paraneoptera</taxon>
        <taxon>Hemiptera</taxon>
        <taxon>Sternorrhyncha</taxon>
        <taxon>Coccoidea</taxon>
        <taxon>Coccidae</taxon>
        <taxon>Parthenolecanium</taxon>
    </lineage>
</organism>
<reference evidence="11 12" key="1">
    <citation type="submission" date="2024-03" db="EMBL/GenBank/DDBJ databases">
        <title>Adaptation during the transition from Ophiocordyceps entomopathogen to insect associate is accompanied by gene loss and intensified selection.</title>
        <authorList>
            <person name="Ward C.M."/>
            <person name="Onetto C.A."/>
            <person name="Borneman A.R."/>
        </authorList>
    </citation>
    <scope>NUCLEOTIDE SEQUENCE [LARGE SCALE GENOMIC DNA]</scope>
    <source>
        <strain evidence="11">AWRI1</strain>
        <tissue evidence="11">Single Adult Female</tissue>
    </source>
</reference>
<keyword evidence="8 10" id="KW-0496">Mitochondrion</keyword>
<evidence type="ECO:0000256" key="5">
    <source>
        <dbReference type="ARBA" id="ARBA00022781"/>
    </source>
</evidence>
<keyword evidence="6 10" id="KW-0999">Mitochondrion inner membrane</keyword>
<keyword evidence="5 10" id="KW-0375">Hydrogen ion transport</keyword>
<dbReference type="PANTHER" id="PTHR12700">
    <property type="entry name" value="ATP SYNTHASE SUBUNIT D, MITOCHONDRIAL"/>
    <property type="match status" value="1"/>
</dbReference>
<sequence length="190" mass="21749">MATKRVVKATVDWTELAKRVPTHQKSNLLAFKSKSDAYSRKVSVYPEEPPKIDWSYYKANAANKAVVEQLEKQYNSLKIPYPSDGGAVSKIEQEEKLFAEQLKVFVAASNERIQQFETELVAIKNTKPYDQMTEEEWAFAHPEWALDCLNNPSFAPHTPEAQLDAEDLAFYRGNGFIVYPGPDKFLEKRK</sequence>
<keyword evidence="7 10" id="KW-0406">Ion transport</keyword>